<reference evidence="4" key="1">
    <citation type="journal article" date="2020" name="Plant J.">
        <title>Transposons played a major role in the diversification between the closely related almond and peach genomes: results from the almond genome sequence.</title>
        <authorList>
            <person name="Alioto T."/>
            <person name="Alexiou K.G."/>
            <person name="Bardil A."/>
            <person name="Barteri F."/>
            <person name="Castanera R."/>
            <person name="Cruz F."/>
            <person name="Dhingra A."/>
            <person name="Duval H."/>
            <person name="Fernandez I Marti A."/>
            <person name="Frias L."/>
            <person name="Galan B."/>
            <person name="Garcia J.L."/>
            <person name="Howad W."/>
            <person name="Gomez-Garrido J."/>
            <person name="Gut M."/>
            <person name="Julca I."/>
            <person name="Morata J."/>
            <person name="Puigdomenech P."/>
            <person name="Ribeca P."/>
            <person name="Rubio Cabetas M.J."/>
            <person name="Vlasova A."/>
            <person name="Wirthensohn M."/>
            <person name="Garcia-Mas J."/>
            <person name="Gabaldon T."/>
            <person name="Casacuberta J.M."/>
            <person name="Arus P."/>
        </authorList>
    </citation>
    <scope>NUCLEOTIDE SEQUENCE [LARGE SCALE GENOMIC DNA]</scope>
    <source>
        <strain evidence="4">cv. Texas</strain>
    </source>
</reference>
<dbReference type="OMA" id="HPLKYNG"/>
<dbReference type="SUPFAM" id="SSF81383">
    <property type="entry name" value="F-box domain"/>
    <property type="match status" value="1"/>
</dbReference>
<dbReference type="Gramene" id="VVA19445">
    <property type="protein sequence ID" value="VVA19445"/>
    <property type="gene ID" value="Prudul26B008349"/>
</dbReference>
<dbReference type="AlphaFoldDB" id="A0A5E4EUL5"/>
<accession>A0A5E4EUL5</accession>
<gene>
    <name evidence="3" type="ORF">ALMOND_2B008349</name>
</gene>
<dbReference type="Pfam" id="PF08268">
    <property type="entry name" value="FBA_3"/>
    <property type="match status" value="1"/>
</dbReference>
<dbReference type="InParanoid" id="A0A5E4EUL5"/>
<dbReference type="Gene3D" id="1.20.1280.50">
    <property type="match status" value="1"/>
</dbReference>
<dbReference type="PANTHER" id="PTHR31672">
    <property type="entry name" value="BNACNNG10540D PROTEIN"/>
    <property type="match status" value="1"/>
</dbReference>
<proteinExistence type="predicted"/>
<evidence type="ECO:0000256" key="1">
    <source>
        <dbReference type="SAM" id="MobiDB-lite"/>
    </source>
</evidence>
<evidence type="ECO:0000313" key="3">
    <source>
        <dbReference type="EMBL" id="VVA19445.1"/>
    </source>
</evidence>
<dbReference type="InterPro" id="IPR050796">
    <property type="entry name" value="SCF_F-box_component"/>
</dbReference>
<evidence type="ECO:0000259" key="2">
    <source>
        <dbReference type="PROSITE" id="PS50181"/>
    </source>
</evidence>
<dbReference type="InterPro" id="IPR001810">
    <property type="entry name" value="F-box_dom"/>
</dbReference>
<name>A0A5E4EUL5_PRUDU</name>
<feature type="region of interest" description="Disordered" evidence="1">
    <location>
        <begin position="1"/>
        <end position="23"/>
    </location>
</feature>
<dbReference type="InterPro" id="IPR036047">
    <property type="entry name" value="F-box-like_dom_sf"/>
</dbReference>
<feature type="domain" description="F-box" evidence="2">
    <location>
        <begin position="23"/>
        <end position="68"/>
    </location>
</feature>
<dbReference type="PROSITE" id="PS50181">
    <property type="entry name" value="FBOX"/>
    <property type="match status" value="1"/>
</dbReference>
<dbReference type="InterPro" id="IPR013187">
    <property type="entry name" value="F-box-assoc_dom_typ3"/>
</dbReference>
<dbReference type="EMBL" id="CABIKO010000036">
    <property type="protein sequence ID" value="VVA19445.1"/>
    <property type="molecule type" value="Genomic_DNA"/>
</dbReference>
<dbReference type="Proteomes" id="UP000327085">
    <property type="component" value="Chromosome 2"/>
</dbReference>
<sequence>MKRISHSYCNNENKRKKKKPKSNSMIDSLPVEILINILLRLPINSVCCIRCVSKALLKTIDDLSFATLHMQGRVLTTSCNTTPEVSRLVLLINSPFMQMHPLKYNGKDLIKSKHAIVSDFRLRQRYCYYPAFVFCNLFGFKDISFHAKYGRSCCLLNPFKGEFLVLPTASDVQILANSSFVDDWYGIRFDNITNTYKIVCVSCQKEDFKTHMATQVLVLGTSSWRELSSIPPSCLTYKSTYAHGDMHWLVIEDDNILSFDFKKEEFYWTPCPASLAASLGLSPLA</sequence>
<dbReference type="NCBIfam" id="TIGR01640">
    <property type="entry name" value="F_box_assoc_1"/>
    <property type="match status" value="1"/>
</dbReference>
<organism evidence="3 4">
    <name type="scientific">Prunus dulcis</name>
    <name type="common">Almond</name>
    <name type="synonym">Amygdalus dulcis</name>
    <dbReference type="NCBI Taxonomy" id="3755"/>
    <lineage>
        <taxon>Eukaryota</taxon>
        <taxon>Viridiplantae</taxon>
        <taxon>Streptophyta</taxon>
        <taxon>Embryophyta</taxon>
        <taxon>Tracheophyta</taxon>
        <taxon>Spermatophyta</taxon>
        <taxon>Magnoliopsida</taxon>
        <taxon>eudicotyledons</taxon>
        <taxon>Gunneridae</taxon>
        <taxon>Pentapetalae</taxon>
        <taxon>rosids</taxon>
        <taxon>fabids</taxon>
        <taxon>Rosales</taxon>
        <taxon>Rosaceae</taxon>
        <taxon>Amygdaloideae</taxon>
        <taxon>Amygdaleae</taxon>
        <taxon>Prunus</taxon>
    </lineage>
</organism>
<protein>
    <submittedName>
        <fullName evidence="3">PREDICTED: F-box</fullName>
    </submittedName>
</protein>
<dbReference type="PANTHER" id="PTHR31672:SF13">
    <property type="entry name" value="F-BOX PROTEIN CPR30-LIKE"/>
    <property type="match status" value="1"/>
</dbReference>
<evidence type="ECO:0000313" key="4">
    <source>
        <dbReference type="Proteomes" id="UP000327085"/>
    </source>
</evidence>
<dbReference type="Pfam" id="PF00646">
    <property type="entry name" value="F-box"/>
    <property type="match status" value="1"/>
</dbReference>
<dbReference type="InterPro" id="IPR017451">
    <property type="entry name" value="F-box-assoc_interact_dom"/>
</dbReference>